<keyword evidence="5 8" id="KW-0547">Nucleotide-binding</keyword>
<feature type="binding site" evidence="8">
    <location>
        <position position="199"/>
    </location>
    <ligand>
        <name>ATP</name>
        <dbReference type="ChEBI" id="CHEBI:30616"/>
    </ligand>
</feature>
<evidence type="ECO:0000256" key="5">
    <source>
        <dbReference type="ARBA" id="ARBA00022741"/>
    </source>
</evidence>
<dbReference type="GO" id="GO:0030145">
    <property type="term" value="F:manganese ion binding"/>
    <property type="evidence" value="ECO:0007669"/>
    <property type="project" value="UniProtKB-UniRule"/>
</dbReference>
<keyword evidence="7 8" id="KW-0460">Magnesium</keyword>
<feature type="binding site" evidence="8">
    <location>
        <position position="100"/>
    </location>
    <ligand>
        <name>ATP</name>
        <dbReference type="ChEBI" id="CHEBI:30616"/>
    </ligand>
</feature>
<evidence type="ECO:0000313" key="9">
    <source>
        <dbReference type="EMBL" id="PPK94789.1"/>
    </source>
</evidence>
<dbReference type="GO" id="GO:0000287">
    <property type="term" value="F:magnesium ion binding"/>
    <property type="evidence" value="ECO:0007669"/>
    <property type="project" value="UniProtKB-UniRule"/>
</dbReference>
<dbReference type="PANTHER" id="PTHR32057">
    <property type="entry name" value="PROTEIN ADENYLYLTRANSFERASE SELO, MITOCHONDRIAL"/>
    <property type="match status" value="1"/>
</dbReference>
<feature type="binding site" evidence="8">
    <location>
        <position position="192"/>
    </location>
    <ligand>
        <name>ATP</name>
        <dbReference type="ChEBI" id="CHEBI:30616"/>
    </ligand>
</feature>
<protein>
    <recommendedName>
        <fullName evidence="8">Protein nucleotidyltransferase YdiU</fullName>
        <ecNumber evidence="8">2.7.7.-</ecNumber>
    </recommendedName>
    <alternativeName>
        <fullName evidence="8">Protein adenylyltransferase YdiU</fullName>
        <ecNumber evidence="8">2.7.7.108</ecNumber>
    </alternativeName>
    <alternativeName>
        <fullName evidence="8">Protein uridylyltransferase YdiU</fullName>
        <ecNumber evidence="8">2.7.7.-</ecNumber>
    </alternativeName>
</protein>
<comment type="catalytic activity">
    <reaction evidence="8">
        <text>L-threonyl-[protein] + ATP = 3-O-(5'-adenylyl)-L-threonyl-[protein] + diphosphate</text>
        <dbReference type="Rhea" id="RHEA:54292"/>
        <dbReference type="Rhea" id="RHEA-COMP:11060"/>
        <dbReference type="Rhea" id="RHEA-COMP:13847"/>
        <dbReference type="ChEBI" id="CHEBI:30013"/>
        <dbReference type="ChEBI" id="CHEBI:30616"/>
        <dbReference type="ChEBI" id="CHEBI:33019"/>
        <dbReference type="ChEBI" id="CHEBI:138113"/>
        <dbReference type="EC" id="2.7.7.108"/>
    </reaction>
</comment>
<keyword evidence="4 8" id="KW-0479">Metal-binding</keyword>
<feature type="binding site" evidence="8">
    <location>
        <position position="122"/>
    </location>
    <ligand>
        <name>ATP</name>
        <dbReference type="ChEBI" id="CHEBI:30616"/>
    </ligand>
</feature>
<reference evidence="9 10" key="1">
    <citation type="submission" date="2018-02" db="EMBL/GenBank/DDBJ databases">
        <title>Genomic Encyclopedia of Archaeal and Bacterial Type Strains, Phase II (KMG-II): from individual species to whole genera.</title>
        <authorList>
            <person name="Goeker M."/>
        </authorList>
    </citation>
    <scope>NUCLEOTIDE SEQUENCE [LARGE SCALE GENOMIC DNA]</scope>
    <source>
        <strain evidence="9 10">DSM 16809</strain>
    </source>
</reference>
<comment type="catalytic activity">
    <reaction evidence="8">
        <text>L-tyrosyl-[protein] + UTP = O-(5'-uridylyl)-L-tyrosyl-[protein] + diphosphate</text>
        <dbReference type="Rhea" id="RHEA:83887"/>
        <dbReference type="Rhea" id="RHEA-COMP:10136"/>
        <dbReference type="Rhea" id="RHEA-COMP:20238"/>
        <dbReference type="ChEBI" id="CHEBI:33019"/>
        <dbReference type="ChEBI" id="CHEBI:46398"/>
        <dbReference type="ChEBI" id="CHEBI:46858"/>
        <dbReference type="ChEBI" id="CHEBI:90602"/>
    </reaction>
</comment>
<feature type="binding site" evidence="8">
    <location>
        <position position="134"/>
    </location>
    <ligand>
        <name>ATP</name>
        <dbReference type="ChEBI" id="CHEBI:30616"/>
    </ligand>
</feature>
<evidence type="ECO:0000256" key="3">
    <source>
        <dbReference type="ARBA" id="ARBA00022695"/>
    </source>
</evidence>
<evidence type="ECO:0000256" key="2">
    <source>
        <dbReference type="ARBA" id="ARBA00022679"/>
    </source>
</evidence>
<comment type="catalytic activity">
    <reaction evidence="8">
        <text>L-seryl-[protein] + UTP = O-(5'-uridylyl)-L-seryl-[protein] + diphosphate</text>
        <dbReference type="Rhea" id="RHEA:64604"/>
        <dbReference type="Rhea" id="RHEA-COMP:9863"/>
        <dbReference type="Rhea" id="RHEA-COMP:16635"/>
        <dbReference type="ChEBI" id="CHEBI:29999"/>
        <dbReference type="ChEBI" id="CHEBI:33019"/>
        <dbReference type="ChEBI" id="CHEBI:46398"/>
        <dbReference type="ChEBI" id="CHEBI:156051"/>
    </reaction>
</comment>
<comment type="caution">
    <text evidence="9">The sequence shown here is derived from an EMBL/GenBank/DDBJ whole genome shotgun (WGS) entry which is preliminary data.</text>
</comment>
<sequence>MIDLEISNSFYNSLPKDPIEDNYTRQVNNAAYSLATPLKFSESSFIHVSKLATELGFTEEQIQSPEFLKLFTGQYTYPNTRSYAMAYAGHQFGNWAGQLGDGRAINLFEIVHNNNRWAFQLKGAGPTPYSRRGDGLAVLRSSIREHLCSEAMYHLGIPTTRSLSLSLSGEEVLRDMLYDGNAAYEKGAIVCRVAPSFIRFGNFELAAAQSDNDLLKKLTDYTIATFFTDITSTGRDAYLQFFKEVTDRTLEMIMHWQRVGFVHGVINTDNMSILGLTIDYGPYGWLEPYDHGWTPNTTDNQFKRYRYGAQPEMGLWNLLQLANSLFPLIEDAAPLQDILDSYKTNYQVQYLELMMDKIGVYHANNQDRDLIQSLEENLHLHETDMTIFYRELSKINTETTIENAFAIISAAFYNREDLSELHKDTWLAWLTDYVARLQFDMEQSDGDKSAFTIARTEKMNAINPKYVLRNYISQLVIEDAEKGDYQLLNEVYAMLQNPYEEQPEYNKWYALRPEWARSKVGCSKLSCSS</sequence>
<feature type="binding site" evidence="8">
    <location>
        <position position="135"/>
    </location>
    <ligand>
        <name>ATP</name>
        <dbReference type="ChEBI" id="CHEBI:30616"/>
    </ligand>
</feature>
<feature type="binding site" evidence="8">
    <location>
        <position position="102"/>
    </location>
    <ligand>
        <name>ATP</name>
        <dbReference type="ChEBI" id="CHEBI:30616"/>
    </ligand>
</feature>
<organism evidence="9 10">
    <name type="scientific">Nonlabens xylanidelens</name>
    <dbReference type="NCBI Taxonomy" id="191564"/>
    <lineage>
        <taxon>Bacteria</taxon>
        <taxon>Pseudomonadati</taxon>
        <taxon>Bacteroidota</taxon>
        <taxon>Flavobacteriia</taxon>
        <taxon>Flavobacteriales</taxon>
        <taxon>Flavobacteriaceae</taxon>
        <taxon>Nonlabens</taxon>
    </lineage>
</organism>
<dbReference type="GO" id="GO:0070733">
    <property type="term" value="F:AMPylase activity"/>
    <property type="evidence" value="ECO:0007669"/>
    <property type="project" value="UniProtKB-EC"/>
</dbReference>
<dbReference type="GO" id="GO:0005524">
    <property type="term" value="F:ATP binding"/>
    <property type="evidence" value="ECO:0007669"/>
    <property type="project" value="UniProtKB-UniRule"/>
</dbReference>
<evidence type="ECO:0000256" key="1">
    <source>
        <dbReference type="ARBA" id="ARBA00009747"/>
    </source>
</evidence>
<dbReference type="EMBL" id="PTJE01000003">
    <property type="protein sequence ID" value="PPK94789.1"/>
    <property type="molecule type" value="Genomic_DNA"/>
</dbReference>
<gene>
    <name evidence="8" type="primary">ydiU</name>
    <name evidence="8" type="synonym">selO</name>
    <name evidence="9" type="ORF">LY01_01541</name>
</gene>
<comment type="cofactor">
    <cofactor evidence="8">
        <name>Mg(2+)</name>
        <dbReference type="ChEBI" id="CHEBI:18420"/>
    </cofactor>
    <cofactor evidence="8">
        <name>Mn(2+)</name>
        <dbReference type="ChEBI" id="CHEBI:29035"/>
    </cofactor>
</comment>
<dbReference type="Pfam" id="PF02696">
    <property type="entry name" value="SelO"/>
    <property type="match status" value="1"/>
</dbReference>
<dbReference type="HAMAP" id="MF_00692">
    <property type="entry name" value="SelO"/>
    <property type="match status" value="1"/>
</dbReference>
<evidence type="ECO:0000256" key="7">
    <source>
        <dbReference type="ARBA" id="ARBA00022842"/>
    </source>
</evidence>
<evidence type="ECO:0000313" key="10">
    <source>
        <dbReference type="Proteomes" id="UP000239002"/>
    </source>
</evidence>
<dbReference type="OrthoDB" id="9773505at2"/>
<feature type="binding site" evidence="8">
    <location>
        <position position="279"/>
    </location>
    <ligand>
        <name>Mg(2+)</name>
        <dbReference type="ChEBI" id="CHEBI:18420"/>
    </ligand>
</feature>
<evidence type="ECO:0000256" key="8">
    <source>
        <dbReference type="HAMAP-Rule" id="MF_00692"/>
    </source>
</evidence>
<dbReference type="NCBIfam" id="NF000658">
    <property type="entry name" value="PRK00029.1"/>
    <property type="match status" value="1"/>
</dbReference>
<proteinExistence type="inferred from homology"/>
<feature type="binding site" evidence="8">
    <location>
        <position position="103"/>
    </location>
    <ligand>
        <name>ATP</name>
        <dbReference type="ChEBI" id="CHEBI:30616"/>
    </ligand>
</feature>
<comment type="catalytic activity">
    <reaction evidence="8">
        <text>L-histidyl-[protein] + UTP = N(tele)-(5'-uridylyl)-L-histidyl-[protein] + diphosphate</text>
        <dbReference type="Rhea" id="RHEA:83891"/>
        <dbReference type="Rhea" id="RHEA-COMP:9745"/>
        <dbReference type="Rhea" id="RHEA-COMP:20239"/>
        <dbReference type="ChEBI" id="CHEBI:29979"/>
        <dbReference type="ChEBI" id="CHEBI:33019"/>
        <dbReference type="ChEBI" id="CHEBI:46398"/>
        <dbReference type="ChEBI" id="CHEBI:233474"/>
    </reaction>
</comment>
<dbReference type="PANTHER" id="PTHR32057:SF14">
    <property type="entry name" value="PROTEIN ADENYLYLTRANSFERASE SELO, MITOCHONDRIAL"/>
    <property type="match status" value="1"/>
</dbReference>
<feature type="active site" description="Proton acceptor" evidence="8">
    <location>
        <position position="269"/>
    </location>
</feature>
<comment type="catalytic activity">
    <reaction evidence="8">
        <text>L-tyrosyl-[protein] + ATP = O-(5'-adenylyl)-L-tyrosyl-[protein] + diphosphate</text>
        <dbReference type="Rhea" id="RHEA:54288"/>
        <dbReference type="Rhea" id="RHEA-COMP:10136"/>
        <dbReference type="Rhea" id="RHEA-COMP:13846"/>
        <dbReference type="ChEBI" id="CHEBI:30616"/>
        <dbReference type="ChEBI" id="CHEBI:33019"/>
        <dbReference type="ChEBI" id="CHEBI:46858"/>
        <dbReference type="ChEBI" id="CHEBI:83624"/>
        <dbReference type="EC" id="2.7.7.108"/>
    </reaction>
</comment>
<keyword evidence="8" id="KW-0464">Manganese</keyword>
<dbReference type="AlphaFoldDB" id="A0A2S6IKQ2"/>
<keyword evidence="10" id="KW-1185">Reference proteome</keyword>
<accession>A0A2S6IKQ2</accession>
<dbReference type="InterPro" id="IPR003846">
    <property type="entry name" value="SelO"/>
</dbReference>
<feature type="binding site" evidence="8">
    <location>
        <position position="270"/>
    </location>
    <ligand>
        <name>Mg(2+)</name>
        <dbReference type="ChEBI" id="CHEBI:18420"/>
    </ligand>
</feature>
<name>A0A2S6IKQ2_9FLAO</name>
<dbReference type="Proteomes" id="UP000239002">
    <property type="component" value="Unassembled WGS sequence"/>
</dbReference>
<comment type="function">
    <text evidence="8">Nucleotidyltransferase involved in the post-translational modification of proteins. It can catalyze the addition of adenosine monophosphate (AMP) or uridine monophosphate (UMP) to a protein, resulting in modifications known as AMPylation and UMPylation.</text>
</comment>
<keyword evidence="3 8" id="KW-0548">Nucleotidyltransferase</keyword>
<dbReference type="RefSeq" id="WP_104515247.1">
    <property type="nucleotide sequence ID" value="NZ_MQVW01000024.1"/>
</dbReference>
<feature type="binding site" evidence="8">
    <location>
        <position position="279"/>
    </location>
    <ligand>
        <name>ATP</name>
        <dbReference type="ChEBI" id="CHEBI:30616"/>
    </ligand>
</feature>
<comment type="similarity">
    <text evidence="1 8">Belongs to the SELO family.</text>
</comment>
<evidence type="ECO:0000256" key="4">
    <source>
        <dbReference type="ARBA" id="ARBA00022723"/>
    </source>
</evidence>
<dbReference type="EC" id="2.7.7.-" evidence="8"/>
<keyword evidence="6 8" id="KW-0067">ATP-binding</keyword>
<keyword evidence="2 8" id="KW-0808">Transferase</keyword>
<dbReference type="EC" id="2.7.7.108" evidence="8"/>
<evidence type="ECO:0000256" key="6">
    <source>
        <dbReference type="ARBA" id="ARBA00022840"/>
    </source>
</evidence>
<comment type="catalytic activity">
    <reaction evidence="8">
        <text>L-seryl-[protein] + ATP = 3-O-(5'-adenylyl)-L-seryl-[protein] + diphosphate</text>
        <dbReference type="Rhea" id="RHEA:58120"/>
        <dbReference type="Rhea" id="RHEA-COMP:9863"/>
        <dbReference type="Rhea" id="RHEA-COMP:15073"/>
        <dbReference type="ChEBI" id="CHEBI:29999"/>
        <dbReference type="ChEBI" id="CHEBI:30616"/>
        <dbReference type="ChEBI" id="CHEBI:33019"/>
        <dbReference type="ChEBI" id="CHEBI:142516"/>
        <dbReference type="EC" id="2.7.7.108"/>
    </reaction>
</comment>